<accession>A0A1Y2HH91</accession>
<dbReference type="SUPFAM" id="SSF53850">
    <property type="entry name" value="Periplasmic binding protein-like II"/>
    <property type="match status" value="1"/>
</dbReference>
<dbReference type="OrthoDB" id="10618704at2759"/>
<gene>
    <name evidence="2" type="ORF">BCR44DRAFT_1201547</name>
</gene>
<dbReference type="GO" id="GO:0022857">
    <property type="term" value="F:transmembrane transporter activity"/>
    <property type="evidence" value="ECO:0007669"/>
    <property type="project" value="InterPro"/>
</dbReference>
<feature type="domain" description="ABC-type glycine betaine transport system substrate-binding" evidence="1">
    <location>
        <begin position="59"/>
        <end position="185"/>
    </location>
</feature>
<protein>
    <recommendedName>
        <fullName evidence="1">ABC-type glycine betaine transport system substrate-binding domain-containing protein</fullName>
    </recommendedName>
</protein>
<dbReference type="Proteomes" id="UP000193411">
    <property type="component" value="Unassembled WGS sequence"/>
</dbReference>
<evidence type="ECO:0000313" key="2">
    <source>
        <dbReference type="EMBL" id="ORZ33364.1"/>
    </source>
</evidence>
<proteinExistence type="predicted"/>
<organism evidence="2 3">
    <name type="scientific">Catenaria anguillulae PL171</name>
    <dbReference type="NCBI Taxonomy" id="765915"/>
    <lineage>
        <taxon>Eukaryota</taxon>
        <taxon>Fungi</taxon>
        <taxon>Fungi incertae sedis</taxon>
        <taxon>Blastocladiomycota</taxon>
        <taxon>Blastocladiomycetes</taxon>
        <taxon>Blastocladiales</taxon>
        <taxon>Catenariaceae</taxon>
        <taxon>Catenaria</taxon>
    </lineage>
</organism>
<reference evidence="2 3" key="1">
    <citation type="submission" date="2016-07" db="EMBL/GenBank/DDBJ databases">
        <title>Pervasive Adenine N6-methylation of Active Genes in Fungi.</title>
        <authorList>
            <consortium name="DOE Joint Genome Institute"/>
            <person name="Mondo S.J."/>
            <person name="Dannebaum R.O."/>
            <person name="Kuo R.C."/>
            <person name="Labutti K."/>
            <person name="Haridas S."/>
            <person name="Kuo A."/>
            <person name="Salamov A."/>
            <person name="Ahrendt S.R."/>
            <person name="Lipzen A."/>
            <person name="Sullivan W."/>
            <person name="Andreopoulos W.B."/>
            <person name="Clum A."/>
            <person name="Lindquist E."/>
            <person name="Daum C."/>
            <person name="Ramamoorthy G.K."/>
            <person name="Gryganskyi A."/>
            <person name="Culley D."/>
            <person name="Magnuson J.K."/>
            <person name="James T.Y."/>
            <person name="O'Malley M.A."/>
            <person name="Stajich J.E."/>
            <person name="Spatafora J.W."/>
            <person name="Visel A."/>
            <person name="Grigoriev I.V."/>
        </authorList>
    </citation>
    <scope>NUCLEOTIDE SEQUENCE [LARGE SCALE GENOMIC DNA]</scope>
    <source>
        <strain evidence="2 3">PL171</strain>
    </source>
</reference>
<dbReference type="AlphaFoldDB" id="A0A1Y2HH91"/>
<comment type="caution">
    <text evidence="2">The sequence shown here is derived from an EMBL/GenBank/DDBJ whole genome shotgun (WGS) entry which is preliminary data.</text>
</comment>
<dbReference type="GO" id="GO:0043190">
    <property type="term" value="C:ATP-binding cassette (ABC) transporter complex"/>
    <property type="evidence" value="ECO:0007669"/>
    <property type="project" value="InterPro"/>
</dbReference>
<dbReference type="InterPro" id="IPR007210">
    <property type="entry name" value="ABC_Gly_betaine_transp_sub-bd"/>
</dbReference>
<evidence type="ECO:0000259" key="1">
    <source>
        <dbReference type="Pfam" id="PF04069"/>
    </source>
</evidence>
<sequence length="206" mass="22894">MNNSPPCTNGVYIPPQCQPTGRYHGQCRELWHNYPNLNRGESEQIIHDLGLPLVVVYLGDSFYAHVADCVAARNATRSCLVYYWTPDSFHSMFPMDKVALPSYTSACWSGFDVNLAGSAGTSLKCGWPPEALHKIGNTEALKSNAILREFVANVKLGDGELKQMMGDVDPNNATTVAVAACKWVREHRESFWHAWIPQPPPGYRTP</sequence>
<evidence type="ECO:0000313" key="3">
    <source>
        <dbReference type="Proteomes" id="UP000193411"/>
    </source>
</evidence>
<name>A0A1Y2HH91_9FUNG</name>
<dbReference type="EMBL" id="MCFL01000036">
    <property type="protein sequence ID" value="ORZ33364.1"/>
    <property type="molecule type" value="Genomic_DNA"/>
</dbReference>
<keyword evidence="3" id="KW-1185">Reference proteome</keyword>
<dbReference type="Pfam" id="PF04069">
    <property type="entry name" value="OpuAC"/>
    <property type="match status" value="1"/>
</dbReference>